<name>A0AAE1PUR4_9EUCA</name>
<dbReference type="GO" id="GO:0003676">
    <property type="term" value="F:nucleic acid binding"/>
    <property type="evidence" value="ECO:0007669"/>
    <property type="project" value="InterPro"/>
</dbReference>
<keyword evidence="3" id="KW-1185">Reference proteome</keyword>
<dbReference type="Pfam" id="PF00075">
    <property type="entry name" value="RNase_H"/>
    <property type="match status" value="1"/>
</dbReference>
<dbReference type="EMBL" id="JAWZYT010001218">
    <property type="protein sequence ID" value="KAK4314486.1"/>
    <property type="molecule type" value="Genomic_DNA"/>
</dbReference>
<dbReference type="InterPro" id="IPR012337">
    <property type="entry name" value="RNaseH-like_sf"/>
</dbReference>
<dbReference type="AlphaFoldDB" id="A0AAE1PUR4"/>
<proteinExistence type="predicted"/>
<dbReference type="GO" id="GO:0004523">
    <property type="term" value="F:RNA-DNA hybrid ribonuclease activity"/>
    <property type="evidence" value="ECO:0007669"/>
    <property type="project" value="InterPro"/>
</dbReference>
<dbReference type="InterPro" id="IPR002156">
    <property type="entry name" value="RNaseH_domain"/>
</dbReference>
<reference evidence="2" key="1">
    <citation type="submission" date="2023-11" db="EMBL/GenBank/DDBJ databases">
        <title>Genome assemblies of two species of porcelain crab, Petrolisthes cinctipes and Petrolisthes manimaculis (Anomura: Porcellanidae).</title>
        <authorList>
            <person name="Angst P."/>
        </authorList>
    </citation>
    <scope>NUCLEOTIDE SEQUENCE</scope>
    <source>
        <strain evidence="2">PB745_02</strain>
        <tissue evidence="2">Gill</tissue>
    </source>
</reference>
<evidence type="ECO:0000259" key="1">
    <source>
        <dbReference type="Pfam" id="PF00075"/>
    </source>
</evidence>
<accession>A0AAE1PUR4</accession>
<dbReference type="Proteomes" id="UP001292094">
    <property type="component" value="Unassembled WGS sequence"/>
</dbReference>
<comment type="caution">
    <text evidence="2">The sequence shown here is derived from an EMBL/GenBank/DDBJ whole genome shotgun (WGS) entry which is preliminary data.</text>
</comment>
<dbReference type="InterPro" id="IPR036397">
    <property type="entry name" value="RNaseH_sf"/>
</dbReference>
<sequence>MSIRDNEDTAVYYTAGSVDPESGRAGAAFVLGNSVFGWRTSDHCSFTQTELAAIAQAIRHAERRAEKHILIYSDSITALQNLRNFHGAALNVTALPFTPFWDEYVDADNKRRFAGTDYQTVTAIGNALNFSIYVVPTSSWAEV</sequence>
<dbReference type="Gene3D" id="3.30.420.10">
    <property type="entry name" value="Ribonuclease H-like superfamily/Ribonuclease H"/>
    <property type="match status" value="1"/>
</dbReference>
<gene>
    <name evidence="2" type="ORF">Pmani_014191</name>
</gene>
<evidence type="ECO:0000313" key="2">
    <source>
        <dbReference type="EMBL" id="KAK4314486.1"/>
    </source>
</evidence>
<feature type="domain" description="RNase H type-1" evidence="1">
    <location>
        <begin position="10"/>
        <end position="84"/>
    </location>
</feature>
<protein>
    <recommendedName>
        <fullName evidence="1">RNase H type-1 domain-containing protein</fullName>
    </recommendedName>
</protein>
<evidence type="ECO:0000313" key="3">
    <source>
        <dbReference type="Proteomes" id="UP001292094"/>
    </source>
</evidence>
<organism evidence="2 3">
    <name type="scientific">Petrolisthes manimaculis</name>
    <dbReference type="NCBI Taxonomy" id="1843537"/>
    <lineage>
        <taxon>Eukaryota</taxon>
        <taxon>Metazoa</taxon>
        <taxon>Ecdysozoa</taxon>
        <taxon>Arthropoda</taxon>
        <taxon>Crustacea</taxon>
        <taxon>Multicrustacea</taxon>
        <taxon>Malacostraca</taxon>
        <taxon>Eumalacostraca</taxon>
        <taxon>Eucarida</taxon>
        <taxon>Decapoda</taxon>
        <taxon>Pleocyemata</taxon>
        <taxon>Anomura</taxon>
        <taxon>Galatheoidea</taxon>
        <taxon>Porcellanidae</taxon>
        <taxon>Petrolisthes</taxon>
    </lineage>
</organism>
<dbReference type="SUPFAM" id="SSF53098">
    <property type="entry name" value="Ribonuclease H-like"/>
    <property type="match status" value="1"/>
</dbReference>